<evidence type="ECO:0000313" key="3">
    <source>
        <dbReference type="Proteomes" id="UP000245938"/>
    </source>
</evidence>
<dbReference type="RefSeq" id="WP_109305465.1">
    <property type="nucleotide sequence ID" value="NZ_BJUF01000032.1"/>
</dbReference>
<proteinExistence type="predicted"/>
<keyword evidence="3" id="KW-1185">Reference proteome</keyword>
<dbReference type="Proteomes" id="UP000245938">
    <property type="component" value="Unassembled WGS sequence"/>
</dbReference>
<evidence type="ECO:0008006" key="4">
    <source>
        <dbReference type="Google" id="ProtNLM"/>
    </source>
</evidence>
<keyword evidence="1" id="KW-0472">Membrane</keyword>
<keyword evidence="1" id="KW-0812">Transmembrane</keyword>
<evidence type="ECO:0000256" key="1">
    <source>
        <dbReference type="SAM" id="Phobius"/>
    </source>
</evidence>
<accession>A0A2U3ANC8</accession>
<dbReference type="Pfam" id="PF10096">
    <property type="entry name" value="DUF2334"/>
    <property type="match status" value="1"/>
</dbReference>
<dbReference type="AlphaFoldDB" id="A0A2U3ANC8"/>
<sequence>MKYKVQVLFAIVLLLIGCVILAQKAEAAKDNHFVITYSMADQKDEAIIRKVQAMFSGYGKTTQISLDELTEEQMKEASHVIYIGFTKDLLAKNKLALLEDSHLPLLLMGQNVQQFSAFKTIELTGSGKISSVNHHSLDKQVNLLKIKKHAGDVKSTGLQFDKEWPLIIQGKNAVYCALADINEEVQQYIQPILFDLLHVKTTNEKQAFAVIGNINPQTPKANLKKKVHILRQHNIPFLLALTPASVNSGNKTVVQFEDKKPLKDELLKLQKEGVAFIASGYSGEYESGISQQSMEFWNAKTNSPITSLEPYKAQKMKTQLAFPSEKTFDAYRVEIGAIEREYTQQRIESSVNSLTNNGLYPIAFSIHNGAGSSYVYQEIAQHFSTYFGEVSFSDENDQNRMVQSTITRPKFMGGITVYPYNLQVINRVDYHAAMMKTMLDQLVTIDQSVAGLFIDVSDDYKDLETSLSIIRQYPQFTWLDGRNITASVHTKHITIKQNKRGEQQLDLQNKYIYKVKQELQNKPFEFVLWCLFILVLLFVIIFFINVLRLRFTLKKRLFEERKPHG</sequence>
<dbReference type="PROSITE" id="PS51257">
    <property type="entry name" value="PROKAR_LIPOPROTEIN"/>
    <property type="match status" value="1"/>
</dbReference>
<dbReference type="InterPro" id="IPR018763">
    <property type="entry name" value="DUF2334"/>
</dbReference>
<protein>
    <recommendedName>
        <fullName evidence="4">DUF2334 domain-containing protein</fullName>
    </recommendedName>
</protein>
<reference evidence="2 3" key="1">
    <citation type="submission" date="2018-05" db="EMBL/GenBank/DDBJ databases">
        <title>Kurthia sibirica genome sequence.</title>
        <authorList>
            <person name="Maclea K.S."/>
            <person name="Goen A.E."/>
        </authorList>
    </citation>
    <scope>NUCLEOTIDE SEQUENCE [LARGE SCALE GENOMIC DNA]</scope>
    <source>
        <strain evidence="2 3">ATCC 49154</strain>
    </source>
</reference>
<name>A0A2U3ANC8_9BACL</name>
<keyword evidence="1" id="KW-1133">Transmembrane helix</keyword>
<dbReference type="EMBL" id="QFVR01000005">
    <property type="protein sequence ID" value="PWI26044.1"/>
    <property type="molecule type" value="Genomic_DNA"/>
</dbReference>
<gene>
    <name evidence="2" type="ORF">DEX24_05810</name>
</gene>
<feature type="transmembrane region" description="Helical" evidence="1">
    <location>
        <begin position="526"/>
        <end position="547"/>
    </location>
</feature>
<organism evidence="2 3">
    <name type="scientific">Kurthia sibirica</name>
    <dbReference type="NCBI Taxonomy" id="202750"/>
    <lineage>
        <taxon>Bacteria</taxon>
        <taxon>Bacillati</taxon>
        <taxon>Bacillota</taxon>
        <taxon>Bacilli</taxon>
        <taxon>Bacillales</taxon>
        <taxon>Caryophanaceae</taxon>
        <taxon>Kurthia</taxon>
    </lineage>
</organism>
<comment type="caution">
    <text evidence="2">The sequence shown here is derived from an EMBL/GenBank/DDBJ whole genome shotgun (WGS) entry which is preliminary data.</text>
</comment>
<evidence type="ECO:0000313" key="2">
    <source>
        <dbReference type="EMBL" id="PWI26044.1"/>
    </source>
</evidence>
<dbReference type="OrthoDB" id="2339428at2"/>